<evidence type="ECO:0000313" key="3">
    <source>
        <dbReference type="Proteomes" id="UP001500689"/>
    </source>
</evidence>
<dbReference type="EMBL" id="BAAAZN010000013">
    <property type="protein sequence ID" value="GAA3564850.1"/>
    <property type="molecule type" value="Genomic_DNA"/>
</dbReference>
<gene>
    <name evidence="2" type="ORF">GCM10022222_55750</name>
</gene>
<feature type="region of interest" description="Disordered" evidence="1">
    <location>
        <begin position="33"/>
        <end position="89"/>
    </location>
</feature>
<sequence>MGAVGRIALTADWHLRPRRRPYAPNEWNVVRRSAEHPRNRAGRKSTVDVRNQESPQWTKDAGESPLWKPARRGGSSGQASSGTGVVVEF</sequence>
<evidence type="ECO:0000256" key="1">
    <source>
        <dbReference type="SAM" id="MobiDB-lite"/>
    </source>
</evidence>
<keyword evidence="3" id="KW-1185">Reference proteome</keyword>
<name>A0ABP6XD58_9PSEU</name>
<accession>A0ABP6XD58</accession>
<reference evidence="3" key="1">
    <citation type="journal article" date="2019" name="Int. J. Syst. Evol. Microbiol.">
        <title>The Global Catalogue of Microorganisms (GCM) 10K type strain sequencing project: providing services to taxonomists for standard genome sequencing and annotation.</title>
        <authorList>
            <consortium name="The Broad Institute Genomics Platform"/>
            <consortium name="The Broad Institute Genome Sequencing Center for Infectious Disease"/>
            <person name="Wu L."/>
            <person name="Ma J."/>
        </authorList>
    </citation>
    <scope>NUCLEOTIDE SEQUENCE [LARGE SCALE GENOMIC DNA]</scope>
    <source>
        <strain evidence="3">JCM 16898</strain>
    </source>
</reference>
<evidence type="ECO:0000313" key="2">
    <source>
        <dbReference type="EMBL" id="GAA3564850.1"/>
    </source>
</evidence>
<comment type="caution">
    <text evidence="2">The sequence shown here is derived from an EMBL/GenBank/DDBJ whole genome shotgun (WGS) entry which is preliminary data.</text>
</comment>
<organism evidence="2 3">
    <name type="scientific">Amycolatopsis ultiminotia</name>
    <dbReference type="NCBI Taxonomy" id="543629"/>
    <lineage>
        <taxon>Bacteria</taxon>
        <taxon>Bacillati</taxon>
        <taxon>Actinomycetota</taxon>
        <taxon>Actinomycetes</taxon>
        <taxon>Pseudonocardiales</taxon>
        <taxon>Pseudonocardiaceae</taxon>
        <taxon>Amycolatopsis</taxon>
    </lineage>
</organism>
<feature type="compositionally biased region" description="Low complexity" evidence="1">
    <location>
        <begin position="77"/>
        <end position="89"/>
    </location>
</feature>
<protein>
    <submittedName>
        <fullName evidence="2">Uncharacterized protein</fullName>
    </submittedName>
</protein>
<proteinExistence type="predicted"/>
<dbReference type="Proteomes" id="UP001500689">
    <property type="component" value="Unassembled WGS sequence"/>
</dbReference>